<feature type="transmembrane region" description="Helical" evidence="2">
    <location>
        <begin position="157"/>
        <end position="176"/>
    </location>
</feature>
<dbReference type="Proteomes" id="UP001252243">
    <property type="component" value="Unassembled WGS sequence"/>
</dbReference>
<comment type="caution">
    <text evidence="3">The sequence shown here is derived from an EMBL/GenBank/DDBJ whole genome shotgun (WGS) entry which is preliminary data.</text>
</comment>
<protein>
    <submittedName>
        <fullName evidence="3">Uncharacterized protein</fullName>
    </submittedName>
</protein>
<feature type="transmembrane region" description="Helical" evidence="2">
    <location>
        <begin position="182"/>
        <end position="201"/>
    </location>
</feature>
<evidence type="ECO:0000256" key="1">
    <source>
        <dbReference type="SAM" id="MobiDB-lite"/>
    </source>
</evidence>
<evidence type="ECO:0000313" key="4">
    <source>
        <dbReference type="Proteomes" id="UP001252243"/>
    </source>
</evidence>
<dbReference type="RefSeq" id="WP_310059793.1">
    <property type="nucleotide sequence ID" value="NZ_JAVDVQ010000017.1"/>
</dbReference>
<proteinExistence type="predicted"/>
<accession>A0ABU1UFS5</accession>
<evidence type="ECO:0000256" key="2">
    <source>
        <dbReference type="SAM" id="Phobius"/>
    </source>
</evidence>
<keyword evidence="2" id="KW-1133">Transmembrane helix</keyword>
<organism evidence="3 4">
    <name type="scientific">Arthrobacter ginsengisoli</name>
    <dbReference type="NCBI Taxonomy" id="1356565"/>
    <lineage>
        <taxon>Bacteria</taxon>
        <taxon>Bacillati</taxon>
        <taxon>Actinomycetota</taxon>
        <taxon>Actinomycetes</taxon>
        <taxon>Micrococcales</taxon>
        <taxon>Micrococcaceae</taxon>
        <taxon>Arthrobacter</taxon>
    </lineage>
</organism>
<feature type="compositionally biased region" description="Polar residues" evidence="1">
    <location>
        <begin position="49"/>
        <end position="61"/>
    </location>
</feature>
<name>A0ABU1UFS5_9MICC</name>
<reference evidence="3 4" key="1">
    <citation type="submission" date="2023-07" db="EMBL/GenBank/DDBJ databases">
        <title>Sorghum-associated microbial communities from plants grown in Nebraska, USA.</title>
        <authorList>
            <person name="Schachtman D."/>
        </authorList>
    </citation>
    <scope>NUCLEOTIDE SEQUENCE [LARGE SCALE GENOMIC DNA]</scope>
    <source>
        <strain evidence="3 4">BE167</strain>
    </source>
</reference>
<feature type="region of interest" description="Disordered" evidence="1">
    <location>
        <begin position="29"/>
        <end position="149"/>
    </location>
</feature>
<gene>
    <name evidence="3" type="ORF">J2X01_003343</name>
</gene>
<sequence length="216" mass="22033">MTRPDSNSPDPDSSANQDDAVWLDLVARLEGRDQPASPGTAEVLEATGDTDSTVGTESQPGTDEPAADASDASDVARAAAPRPFSDFDPLGLSGGAPVELSAEERQARSEAAGAAPDGPESAPGPRDHAAADDDPLAPGEFVPEEPPSLAGTDPLTVLAWLGAVGGPVALLMSAMFWRSAPLLAILGMVAAFAASLVFLIMKLPGEKDEHDDGARI</sequence>
<feature type="compositionally biased region" description="Low complexity" evidence="1">
    <location>
        <begin position="67"/>
        <end position="83"/>
    </location>
</feature>
<dbReference type="EMBL" id="JAVDVQ010000017">
    <property type="protein sequence ID" value="MDR7084036.1"/>
    <property type="molecule type" value="Genomic_DNA"/>
</dbReference>
<evidence type="ECO:0000313" key="3">
    <source>
        <dbReference type="EMBL" id="MDR7084036.1"/>
    </source>
</evidence>
<keyword evidence="2" id="KW-0472">Membrane</keyword>
<feature type="region of interest" description="Disordered" evidence="1">
    <location>
        <begin position="1"/>
        <end position="20"/>
    </location>
</feature>
<keyword evidence="2" id="KW-0812">Transmembrane</keyword>
<keyword evidence="4" id="KW-1185">Reference proteome</keyword>